<keyword evidence="5 9" id="KW-0798">TonB box</keyword>
<dbReference type="InterPro" id="IPR023997">
    <property type="entry name" value="TonB-dep_OMP_SusC/RagA_CS"/>
</dbReference>
<evidence type="ECO:0000256" key="4">
    <source>
        <dbReference type="ARBA" id="ARBA00022692"/>
    </source>
</evidence>
<dbReference type="SUPFAM" id="SSF56935">
    <property type="entry name" value="Porins"/>
    <property type="match status" value="1"/>
</dbReference>
<dbReference type="Gene3D" id="2.60.40.1120">
    <property type="entry name" value="Carboxypeptidase-like, regulatory domain"/>
    <property type="match status" value="1"/>
</dbReference>
<gene>
    <name evidence="12" type="ORF">SAMN04488513_1011036</name>
</gene>
<dbReference type="Pfam" id="PF00593">
    <property type="entry name" value="TonB_dep_Rec_b-barrel"/>
    <property type="match status" value="1"/>
</dbReference>
<accession>A0A1M6DAB9</accession>
<evidence type="ECO:0000256" key="8">
    <source>
        <dbReference type="PROSITE-ProRule" id="PRU01360"/>
    </source>
</evidence>
<evidence type="ECO:0000256" key="2">
    <source>
        <dbReference type="ARBA" id="ARBA00022448"/>
    </source>
</evidence>
<keyword evidence="13" id="KW-1185">Reference proteome</keyword>
<dbReference type="InterPro" id="IPR008969">
    <property type="entry name" value="CarboxyPept-like_regulatory"/>
</dbReference>
<dbReference type="InterPro" id="IPR012910">
    <property type="entry name" value="Plug_dom"/>
</dbReference>
<comment type="similarity">
    <text evidence="8 9">Belongs to the TonB-dependent receptor family.</text>
</comment>
<evidence type="ECO:0000256" key="9">
    <source>
        <dbReference type="RuleBase" id="RU003357"/>
    </source>
</evidence>
<keyword evidence="4 8" id="KW-0812">Transmembrane</keyword>
<dbReference type="Gene3D" id="2.40.170.20">
    <property type="entry name" value="TonB-dependent receptor, beta-barrel domain"/>
    <property type="match status" value="1"/>
</dbReference>
<reference evidence="13" key="1">
    <citation type="submission" date="2016-11" db="EMBL/GenBank/DDBJ databases">
        <authorList>
            <person name="Varghese N."/>
            <person name="Submissions S."/>
        </authorList>
    </citation>
    <scope>NUCLEOTIDE SEQUENCE [LARGE SCALE GENOMIC DNA]</scope>
    <source>
        <strain evidence="13">DSM 19858</strain>
    </source>
</reference>
<proteinExistence type="inferred from homology"/>
<dbReference type="STRING" id="192903.SAMN04488513_1011036"/>
<organism evidence="12 13">
    <name type="scientific">Pseudozobellia thermophila</name>
    <dbReference type="NCBI Taxonomy" id="192903"/>
    <lineage>
        <taxon>Bacteria</taxon>
        <taxon>Pseudomonadati</taxon>
        <taxon>Bacteroidota</taxon>
        <taxon>Flavobacteriia</taxon>
        <taxon>Flavobacteriales</taxon>
        <taxon>Flavobacteriaceae</taxon>
        <taxon>Pseudozobellia</taxon>
    </lineage>
</organism>
<feature type="domain" description="TonB-dependent receptor plug" evidence="11">
    <location>
        <begin position="233"/>
        <end position="345"/>
    </location>
</feature>
<dbReference type="NCBIfam" id="TIGR04057">
    <property type="entry name" value="SusC_RagA_signa"/>
    <property type="match status" value="1"/>
</dbReference>
<dbReference type="InterPro" id="IPR036942">
    <property type="entry name" value="Beta-barrel_TonB_sf"/>
</dbReference>
<dbReference type="InterPro" id="IPR037066">
    <property type="entry name" value="Plug_dom_sf"/>
</dbReference>
<dbReference type="InterPro" id="IPR039426">
    <property type="entry name" value="TonB-dep_rcpt-like"/>
</dbReference>
<dbReference type="EMBL" id="FQYU01000001">
    <property type="protein sequence ID" value="SHI70212.1"/>
    <property type="molecule type" value="Genomic_DNA"/>
</dbReference>
<dbReference type="InterPro" id="IPR000531">
    <property type="entry name" value="Beta-barrel_TonB"/>
</dbReference>
<feature type="domain" description="TonB-dependent receptor-like beta-barrel" evidence="10">
    <location>
        <begin position="584"/>
        <end position="1002"/>
    </location>
</feature>
<dbReference type="PROSITE" id="PS52016">
    <property type="entry name" value="TONB_DEPENDENT_REC_3"/>
    <property type="match status" value="1"/>
</dbReference>
<name>A0A1M6DAB9_9FLAO</name>
<protein>
    <submittedName>
        <fullName evidence="12">TonB-linked outer membrane protein, SusC/RagA family</fullName>
    </submittedName>
</protein>
<dbReference type="AlphaFoldDB" id="A0A1M6DAB9"/>
<dbReference type="OrthoDB" id="9768177at2"/>
<keyword evidence="7 8" id="KW-0998">Cell outer membrane</keyword>
<evidence type="ECO:0000256" key="7">
    <source>
        <dbReference type="ARBA" id="ARBA00023237"/>
    </source>
</evidence>
<comment type="subcellular location">
    <subcellularLocation>
        <location evidence="1 8">Cell outer membrane</location>
        <topology evidence="1 8">Multi-pass membrane protein</topology>
    </subcellularLocation>
</comment>
<evidence type="ECO:0000256" key="1">
    <source>
        <dbReference type="ARBA" id="ARBA00004571"/>
    </source>
</evidence>
<dbReference type="InterPro" id="IPR023996">
    <property type="entry name" value="TonB-dep_OMP_SusC/RagA"/>
</dbReference>
<keyword evidence="2 8" id="KW-0813">Transport</keyword>
<dbReference type="Gene3D" id="2.170.130.10">
    <property type="entry name" value="TonB-dependent receptor, plug domain"/>
    <property type="match status" value="1"/>
</dbReference>
<evidence type="ECO:0000259" key="11">
    <source>
        <dbReference type="Pfam" id="PF07715"/>
    </source>
</evidence>
<dbReference type="NCBIfam" id="TIGR04056">
    <property type="entry name" value="OMP_RagA_SusC"/>
    <property type="match status" value="1"/>
</dbReference>
<evidence type="ECO:0000256" key="6">
    <source>
        <dbReference type="ARBA" id="ARBA00023136"/>
    </source>
</evidence>
<dbReference type="Proteomes" id="UP000184543">
    <property type="component" value="Unassembled WGS sequence"/>
</dbReference>
<evidence type="ECO:0000256" key="5">
    <source>
        <dbReference type="ARBA" id="ARBA00023077"/>
    </source>
</evidence>
<evidence type="ECO:0000313" key="13">
    <source>
        <dbReference type="Proteomes" id="UP000184543"/>
    </source>
</evidence>
<evidence type="ECO:0000256" key="3">
    <source>
        <dbReference type="ARBA" id="ARBA00022452"/>
    </source>
</evidence>
<sequence>MKKLRNTPEGWKYIFPKFDLKMKLSLLFLFTTLLQLQANVGYAQNTKISLNLNDVSVLKVISEIESKSEFKFFYSKPDIVSMGHVSIKVKDQKIENILKKIFKGNLNYKVIDRQIVLTPIGKDEASDDPKTDRTPPVVAQKLQVSGVVVDGQGLPLAGANIVEKGTTNGVTANFDGEFTIDLKGSDAVLVVSYLGFKTKEVAVNGASQLTVTLVEDAANLGEVVVVGYGTQKKINLTASVSQIDSEIFEDRPIANVSRGLQGAVSNLVITNSEAGGQPGASPEINIRGFQATDADGNLSNSSPLILVDGIRMDLNNIDPEDIESVSVLKDAAAASIYGAEAAGGAIVITTKSGKSLEGGMRVTYNTNFSLTRPTIWPESVDALTFAYVMNDARENNNAGPYWDEEALERIAMNMANPGSAPALVDENNDGNWDQSSAGLGATGATDWKDFLFKDWAERTKHNLSIAGGDERINYYISTGLYKEEGLLSVGFEDFQRLNMDAKLSVKPKDWLTLELYTKLVKSESDYPTYTGAGSTARNTSRVFDLLSKIKPTLPTVDPFGEPLVQAYYPTWENQRYQAETNQIVISPRVVVEPIKDLRFNLQFNYRRNNDSNTYKLLTTSYLNSFGETVYATDQESTVYEPTFINQEYFSPNLFANYNKTFGKHNIDATIGYQSQLNEYHLLGGNTSYLITDNVVSFNASLGENQTVDEAITHWATQSGFGRLRYNYDEKYLFEVSYRADGSSRFEPDERVAGFASYSAGYNVAKENFWPIGAISTFKLRGSYGTLGNQNVEDYQYLSTIPINSPGTAYLFDGSQAIFSGTPDLLSNSLTWETVKTSDFGVDINAFGNKLGVVFDWYRTDVDGIQGPGLDLPAVLGTSSPNTNIGTSRIEGWEFEATWRQKINEDFSYNLRAVLSDYQRTMIEYPNETNSLAQPYFEGQDLGDIYGFTWAGWFATDDEYQTYGVDQSFISGDFWAGDTKYADLDGNGVIDRGAYTSDDMGDWSVIGNTTPRYQYSFTLGLNYKSLDFNVFVQGIGKRDVLVSNHQRFRGPAQGPFHAMVFDEHVDYFRPEDTTSPLGPNTDAYFPAPYAANPGRNNRNYAYNVDRYIQNGAYTRLKSVQLGYTVPKEITKEINISNLRIYVSGENLFTKSDMLFYDPETIPSGYGSAQSYPLSLIISTGLNLSF</sequence>
<dbReference type="SUPFAM" id="SSF49464">
    <property type="entry name" value="Carboxypeptidase regulatory domain-like"/>
    <property type="match status" value="1"/>
</dbReference>
<keyword evidence="6 8" id="KW-0472">Membrane</keyword>
<evidence type="ECO:0000313" key="12">
    <source>
        <dbReference type="EMBL" id="SHI70212.1"/>
    </source>
</evidence>
<evidence type="ECO:0000259" key="10">
    <source>
        <dbReference type="Pfam" id="PF00593"/>
    </source>
</evidence>
<keyword evidence="3 8" id="KW-1134">Transmembrane beta strand</keyword>
<dbReference type="GO" id="GO:0009279">
    <property type="term" value="C:cell outer membrane"/>
    <property type="evidence" value="ECO:0007669"/>
    <property type="project" value="UniProtKB-SubCell"/>
</dbReference>
<dbReference type="Pfam" id="PF13715">
    <property type="entry name" value="CarbopepD_reg_2"/>
    <property type="match status" value="1"/>
</dbReference>
<dbReference type="Pfam" id="PF07715">
    <property type="entry name" value="Plug"/>
    <property type="match status" value="1"/>
</dbReference>